<dbReference type="EMBL" id="QFYP01000001">
    <property type="protein sequence ID" value="RAK61815.1"/>
    <property type="molecule type" value="Genomic_DNA"/>
</dbReference>
<feature type="signal peptide" evidence="1">
    <location>
        <begin position="1"/>
        <end position="19"/>
    </location>
</feature>
<feature type="chain" id="PRO_5016322935" description="SbsA Ig-like domain-containing protein" evidence="1">
    <location>
        <begin position="20"/>
        <end position="176"/>
    </location>
</feature>
<evidence type="ECO:0000313" key="3">
    <source>
        <dbReference type="Proteomes" id="UP000249842"/>
    </source>
</evidence>
<dbReference type="OrthoDB" id="7187866at2"/>
<proteinExistence type="predicted"/>
<evidence type="ECO:0000256" key="1">
    <source>
        <dbReference type="SAM" id="SignalP"/>
    </source>
</evidence>
<comment type="caution">
    <text evidence="2">The sequence shown here is derived from an EMBL/GenBank/DDBJ whole genome shotgun (WGS) entry which is preliminary data.</text>
</comment>
<keyword evidence="3" id="KW-1185">Reference proteome</keyword>
<accession>A0A328B5H5</accession>
<name>A0A328B5H5_9CAUL</name>
<evidence type="ECO:0000313" key="2">
    <source>
        <dbReference type="EMBL" id="RAK61815.1"/>
    </source>
</evidence>
<dbReference type="Proteomes" id="UP000249842">
    <property type="component" value="Unassembled WGS sequence"/>
</dbReference>
<gene>
    <name evidence="2" type="ORF">DJ021_13215</name>
</gene>
<evidence type="ECO:0008006" key="4">
    <source>
        <dbReference type="Google" id="ProtNLM"/>
    </source>
</evidence>
<keyword evidence="1" id="KW-0732">Signal</keyword>
<sequence>MRRAAFAFLACLCAAPALAQSLPPAEVSPLTVMPRGERPKVTATYPAAGQAVAPGVLVLKVTFDQKMLETGFDFAPAAGGEMPQCLKTPRLLDDGKTFVLLCRTLGAKSYALAFNAKPAGGFASLADTRAQPAGLAFTTTDGDPVTDLQDALKAASLRDVDVPVQDTPAFRHSGGS</sequence>
<reference evidence="3" key="1">
    <citation type="submission" date="2018-05" db="EMBL/GenBank/DDBJ databases">
        <authorList>
            <person name="Li X."/>
        </authorList>
    </citation>
    <scope>NUCLEOTIDE SEQUENCE [LARGE SCALE GENOMIC DNA]</scope>
    <source>
        <strain evidence="3">HKS-05</strain>
    </source>
</reference>
<dbReference type="AlphaFoldDB" id="A0A328B5H5"/>
<organism evidence="2 3">
    <name type="scientific">Phenylobacterium hankyongense</name>
    <dbReference type="NCBI Taxonomy" id="1813876"/>
    <lineage>
        <taxon>Bacteria</taxon>
        <taxon>Pseudomonadati</taxon>
        <taxon>Pseudomonadota</taxon>
        <taxon>Alphaproteobacteria</taxon>
        <taxon>Caulobacterales</taxon>
        <taxon>Caulobacteraceae</taxon>
        <taxon>Phenylobacterium</taxon>
    </lineage>
</organism>
<protein>
    <recommendedName>
        <fullName evidence="4">SbsA Ig-like domain-containing protein</fullName>
    </recommendedName>
</protein>